<gene>
    <name evidence="2" type="ORF">N0A02_23185</name>
</gene>
<organism evidence="2 3">
    <name type="scientific">Paraburkholderia acidicola</name>
    <dbReference type="NCBI Taxonomy" id="1912599"/>
    <lineage>
        <taxon>Bacteria</taxon>
        <taxon>Pseudomonadati</taxon>
        <taxon>Pseudomonadota</taxon>
        <taxon>Betaproteobacteria</taxon>
        <taxon>Burkholderiales</taxon>
        <taxon>Burkholderiaceae</taxon>
        <taxon>Paraburkholderia</taxon>
    </lineage>
</organism>
<protein>
    <submittedName>
        <fullName evidence="2">FkbM family methyltransferase</fullName>
    </submittedName>
</protein>
<keyword evidence="2" id="KW-0808">Transferase</keyword>
<dbReference type="InterPro" id="IPR052514">
    <property type="entry name" value="SAM-dependent_MTase"/>
</dbReference>
<proteinExistence type="predicted"/>
<dbReference type="Proteomes" id="UP001469089">
    <property type="component" value="Unassembled WGS sequence"/>
</dbReference>
<name>A0ABV1LUR4_9BURK</name>
<dbReference type="InterPro" id="IPR006342">
    <property type="entry name" value="FkbM_mtfrase"/>
</dbReference>
<dbReference type="SUPFAM" id="SSF53335">
    <property type="entry name" value="S-adenosyl-L-methionine-dependent methyltransferases"/>
    <property type="match status" value="1"/>
</dbReference>
<dbReference type="PANTHER" id="PTHR34203">
    <property type="entry name" value="METHYLTRANSFERASE, FKBM FAMILY PROTEIN"/>
    <property type="match status" value="1"/>
</dbReference>
<sequence length="290" mass="31943">MNNPPISPIAPACEPNLVIDVAPPYALVRSRHGFMLANRNDIYIGQALIRYGEYGEMETQFLSQMVRDAGVVVEVGANIGAHTVPLAKLAAAAGAEVIAFEPQPFVFQNLCANLALNSIGNVRAWPVACGLEPGTVWFPSPTYTQPGNFGGVSMQSEATSPDLISVPCVRLDDVLGDRDVSLIKLDVEGFELAALQGACQILKRSRPTLYLENDRVERSQELIEWLWAQGYRLWWHICPLFNPQNFLGEDENVYGNLASFNMLALPREADIDVQGYTEITDAGHHPLHRN</sequence>
<evidence type="ECO:0000259" key="1">
    <source>
        <dbReference type="Pfam" id="PF05050"/>
    </source>
</evidence>
<feature type="domain" description="Methyltransferase FkbM" evidence="1">
    <location>
        <begin position="74"/>
        <end position="233"/>
    </location>
</feature>
<reference evidence="2 3" key="1">
    <citation type="journal article" date="2024" name="Chem. Sci.">
        <title>Discovery of a lagriamide polyketide by integrated genome mining, isotopic labeling, and untargeted metabolomics.</title>
        <authorList>
            <person name="Fergusson C.H."/>
            <person name="Saulog J."/>
            <person name="Paulo B.S."/>
            <person name="Wilson D.M."/>
            <person name="Liu D.Y."/>
            <person name="Morehouse N.J."/>
            <person name="Waterworth S."/>
            <person name="Barkei J."/>
            <person name="Gray C.A."/>
            <person name="Kwan J.C."/>
            <person name="Eustaquio A.S."/>
            <person name="Linington R.G."/>
        </authorList>
    </citation>
    <scope>NUCLEOTIDE SEQUENCE [LARGE SCALE GENOMIC DNA]</scope>
    <source>
        <strain evidence="2 3">RL17-338-BIF-B</strain>
    </source>
</reference>
<dbReference type="InterPro" id="IPR029063">
    <property type="entry name" value="SAM-dependent_MTases_sf"/>
</dbReference>
<keyword evidence="2" id="KW-0489">Methyltransferase</keyword>
<evidence type="ECO:0000313" key="2">
    <source>
        <dbReference type="EMBL" id="MEQ5842355.1"/>
    </source>
</evidence>
<dbReference type="Gene3D" id="3.40.50.150">
    <property type="entry name" value="Vaccinia Virus protein VP39"/>
    <property type="match status" value="1"/>
</dbReference>
<dbReference type="RefSeq" id="WP_349544226.1">
    <property type="nucleotide sequence ID" value="NZ_JAOALG010000002.1"/>
</dbReference>
<dbReference type="Pfam" id="PF05050">
    <property type="entry name" value="Methyltransf_21"/>
    <property type="match status" value="1"/>
</dbReference>
<dbReference type="EMBL" id="JAOALG010000002">
    <property type="protein sequence ID" value="MEQ5842355.1"/>
    <property type="molecule type" value="Genomic_DNA"/>
</dbReference>
<keyword evidence="3" id="KW-1185">Reference proteome</keyword>
<dbReference type="PANTHER" id="PTHR34203:SF15">
    <property type="entry name" value="SLL1173 PROTEIN"/>
    <property type="match status" value="1"/>
</dbReference>
<dbReference type="GO" id="GO:0008168">
    <property type="term" value="F:methyltransferase activity"/>
    <property type="evidence" value="ECO:0007669"/>
    <property type="project" value="UniProtKB-KW"/>
</dbReference>
<comment type="caution">
    <text evidence="2">The sequence shown here is derived from an EMBL/GenBank/DDBJ whole genome shotgun (WGS) entry which is preliminary data.</text>
</comment>
<accession>A0ABV1LUR4</accession>
<dbReference type="GO" id="GO:0032259">
    <property type="term" value="P:methylation"/>
    <property type="evidence" value="ECO:0007669"/>
    <property type="project" value="UniProtKB-KW"/>
</dbReference>
<evidence type="ECO:0000313" key="3">
    <source>
        <dbReference type="Proteomes" id="UP001469089"/>
    </source>
</evidence>
<dbReference type="NCBIfam" id="TIGR01444">
    <property type="entry name" value="fkbM_fam"/>
    <property type="match status" value="1"/>
</dbReference>